<proteinExistence type="predicted"/>
<dbReference type="EMBL" id="KZ613954">
    <property type="protein sequence ID" value="PMD34496.1"/>
    <property type="molecule type" value="Genomic_DNA"/>
</dbReference>
<name>A0A2J6R7L2_HYAVF</name>
<reference evidence="1 2" key="1">
    <citation type="submission" date="2016-04" db="EMBL/GenBank/DDBJ databases">
        <title>A degradative enzymes factory behind the ericoid mycorrhizal symbiosis.</title>
        <authorList>
            <consortium name="DOE Joint Genome Institute"/>
            <person name="Martino E."/>
            <person name="Morin E."/>
            <person name="Grelet G."/>
            <person name="Kuo A."/>
            <person name="Kohler A."/>
            <person name="Daghino S."/>
            <person name="Barry K."/>
            <person name="Choi C."/>
            <person name="Cichocki N."/>
            <person name="Clum A."/>
            <person name="Copeland A."/>
            <person name="Hainaut M."/>
            <person name="Haridas S."/>
            <person name="Labutti K."/>
            <person name="Lindquist E."/>
            <person name="Lipzen A."/>
            <person name="Khouja H.-R."/>
            <person name="Murat C."/>
            <person name="Ohm R."/>
            <person name="Olson A."/>
            <person name="Spatafora J."/>
            <person name="Veneault-Fourrey C."/>
            <person name="Henrissat B."/>
            <person name="Grigoriev I."/>
            <person name="Martin F."/>
            <person name="Perotto S."/>
        </authorList>
    </citation>
    <scope>NUCLEOTIDE SEQUENCE [LARGE SCALE GENOMIC DNA]</scope>
    <source>
        <strain evidence="1 2">F</strain>
    </source>
</reference>
<accession>A0A2J6R7L2</accession>
<evidence type="ECO:0000313" key="1">
    <source>
        <dbReference type="EMBL" id="PMD34496.1"/>
    </source>
</evidence>
<organism evidence="1 2">
    <name type="scientific">Hyaloscypha variabilis (strain UAMH 11265 / GT02V1 / F)</name>
    <name type="common">Meliniomyces variabilis</name>
    <dbReference type="NCBI Taxonomy" id="1149755"/>
    <lineage>
        <taxon>Eukaryota</taxon>
        <taxon>Fungi</taxon>
        <taxon>Dikarya</taxon>
        <taxon>Ascomycota</taxon>
        <taxon>Pezizomycotina</taxon>
        <taxon>Leotiomycetes</taxon>
        <taxon>Helotiales</taxon>
        <taxon>Hyaloscyphaceae</taxon>
        <taxon>Hyaloscypha</taxon>
        <taxon>Hyaloscypha variabilis</taxon>
    </lineage>
</organism>
<gene>
    <name evidence="1" type="ORF">L207DRAFT_638971</name>
</gene>
<dbReference type="OrthoDB" id="4841197at2759"/>
<dbReference type="Proteomes" id="UP000235786">
    <property type="component" value="Unassembled WGS sequence"/>
</dbReference>
<sequence length="169" mass="18330">MEKVLKHLTDIERKLSKIDKISSKGASSLNMKEMIKLSRKGSSIDSCMKKCVKDYEGITPTDAQAKEVLALLEKIASVNEKQMKLARDDKPAMDKMHAAGLVKKNIAKGQETSGAFWGTMVQKSPEGEIKASVKALDEKVKGAVVETLRVYGDATGGEEVDIGGEDDSD</sequence>
<keyword evidence="2" id="KW-1185">Reference proteome</keyword>
<dbReference type="STRING" id="1149755.A0A2J6R7L2"/>
<protein>
    <submittedName>
        <fullName evidence="1">Uncharacterized protein</fullName>
    </submittedName>
</protein>
<evidence type="ECO:0000313" key="2">
    <source>
        <dbReference type="Proteomes" id="UP000235786"/>
    </source>
</evidence>
<dbReference type="AlphaFoldDB" id="A0A2J6R7L2"/>